<dbReference type="Proteomes" id="UP000065220">
    <property type="component" value="Chromosome"/>
</dbReference>
<dbReference type="GO" id="GO:0010181">
    <property type="term" value="F:FMN binding"/>
    <property type="evidence" value="ECO:0007669"/>
    <property type="project" value="InterPro"/>
</dbReference>
<dbReference type="InterPro" id="IPR052200">
    <property type="entry name" value="Protoporphyrinogen_IX_DH"/>
</dbReference>
<gene>
    <name evidence="2" type="ORF">AXF14_09435</name>
</gene>
<name>A0A109W2V9_ACTRD</name>
<dbReference type="EMBL" id="CP014228">
    <property type="protein sequence ID" value="AMD87768.1"/>
    <property type="molecule type" value="Genomic_DNA"/>
</dbReference>
<dbReference type="OrthoDB" id="129384at2"/>
<dbReference type="PROSITE" id="PS50902">
    <property type="entry name" value="FLAVODOXIN_LIKE"/>
    <property type="match status" value="1"/>
</dbReference>
<sequence>MNILLVSSSRHGSTDEVADVIAERLREAGLTVEQAHPEDVTDVSGYDAFVIGSAIYMTHWTDEAVEFTWRFHDELREKPVWAFSVGLSGLPKGQISDPHRIGPVLLNLDPEDHITFPGRLDPSSLTLRERTIARMGGASEGDFRDMDAVRDWAGAIATTLTSLS</sequence>
<evidence type="ECO:0000313" key="3">
    <source>
        <dbReference type="Proteomes" id="UP000065220"/>
    </source>
</evidence>
<dbReference type="AlphaFoldDB" id="A0A109W2V9"/>
<dbReference type="KEGG" id="ard:AXF14_09435"/>
<dbReference type="InterPro" id="IPR008254">
    <property type="entry name" value="Flavodoxin/NO_synth"/>
</dbReference>
<protein>
    <submittedName>
        <fullName evidence="2">Flavodoxin</fullName>
    </submittedName>
</protein>
<dbReference type="PANTHER" id="PTHR38030:SF2">
    <property type="entry name" value="PROTOPORPHYRINOGEN IX DEHYDROGENASE [QUINONE]"/>
    <property type="match status" value="1"/>
</dbReference>
<dbReference type="PANTHER" id="PTHR38030">
    <property type="entry name" value="PROTOPORPHYRINOGEN IX DEHYDROGENASE [MENAQUINONE]"/>
    <property type="match status" value="1"/>
</dbReference>
<proteinExistence type="predicted"/>
<feature type="domain" description="Flavodoxin-like" evidence="1">
    <location>
        <begin position="3"/>
        <end position="164"/>
    </location>
</feature>
<evidence type="ECO:0000313" key="2">
    <source>
        <dbReference type="EMBL" id="AMD87768.1"/>
    </source>
</evidence>
<organism evidence="2 3">
    <name type="scientific">Actinomyces radicidentis</name>
    <dbReference type="NCBI Taxonomy" id="111015"/>
    <lineage>
        <taxon>Bacteria</taxon>
        <taxon>Bacillati</taxon>
        <taxon>Actinomycetota</taxon>
        <taxon>Actinomycetes</taxon>
        <taxon>Actinomycetales</taxon>
        <taxon>Actinomycetaceae</taxon>
        <taxon>Actinomyces</taxon>
    </lineage>
</organism>
<dbReference type="GO" id="GO:0006783">
    <property type="term" value="P:heme biosynthetic process"/>
    <property type="evidence" value="ECO:0007669"/>
    <property type="project" value="TreeGrafter"/>
</dbReference>
<dbReference type="GO" id="GO:0070819">
    <property type="term" value="F:menaquinone-dependent protoporphyrinogen oxidase activity"/>
    <property type="evidence" value="ECO:0007669"/>
    <property type="project" value="TreeGrafter"/>
</dbReference>
<dbReference type="STRING" id="111015.AXF14_09435"/>
<dbReference type="Gene3D" id="3.40.50.360">
    <property type="match status" value="1"/>
</dbReference>
<accession>A0A109W2V9</accession>
<keyword evidence="3" id="KW-1185">Reference proteome</keyword>
<dbReference type="RefSeq" id="WP_067942795.1">
    <property type="nucleotide sequence ID" value="NZ_CP014228.1"/>
</dbReference>
<dbReference type="SUPFAM" id="SSF52218">
    <property type="entry name" value="Flavoproteins"/>
    <property type="match status" value="1"/>
</dbReference>
<dbReference type="InterPro" id="IPR029039">
    <property type="entry name" value="Flavoprotein-like_sf"/>
</dbReference>
<reference evidence="3" key="1">
    <citation type="submission" date="2016-02" db="EMBL/GenBank/DDBJ databases">
        <authorList>
            <person name="Holder M.E."/>
            <person name="Ajami N.J."/>
            <person name="Petrosino J.F."/>
        </authorList>
    </citation>
    <scope>NUCLEOTIDE SEQUENCE [LARGE SCALE GENOMIC DNA]</scope>
    <source>
        <strain evidence="3">CCUG 36733</strain>
    </source>
</reference>
<dbReference type="Pfam" id="PF12724">
    <property type="entry name" value="Flavodoxin_5"/>
    <property type="match status" value="1"/>
</dbReference>
<evidence type="ECO:0000259" key="1">
    <source>
        <dbReference type="PROSITE" id="PS50902"/>
    </source>
</evidence>
<dbReference type="InterPro" id="IPR026816">
    <property type="entry name" value="Flavodoxin_dom"/>
</dbReference>